<dbReference type="AlphaFoldDB" id="A0ABD0QCL8"/>
<dbReference type="Proteomes" id="UP001529510">
    <property type="component" value="Unassembled WGS sequence"/>
</dbReference>
<evidence type="ECO:0000313" key="2">
    <source>
        <dbReference type="Proteomes" id="UP001529510"/>
    </source>
</evidence>
<keyword evidence="2" id="KW-1185">Reference proteome</keyword>
<evidence type="ECO:0000313" key="1">
    <source>
        <dbReference type="EMBL" id="KAL0183845.1"/>
    </source>
</evidence>
<accession>A0ABD0QCL8</accession>
<protein>
    <submittedName>
        <fullName evidence="1">Uncharacterized protein</fullName>
    </submittedName>
</protein>
<proteinExistence type="predicted"/>
<organism evidence="1 2">
    <name type="scientific">Cirrhinus mrigala</name>
    <name type="common">Mrigala</name>
    <dbReference type="NCBI Taxonomy" id="683832"/>
    <lineage>
        <taxon>Eukaryota</taxon>
        <taxon>Metazoa</taxon>
        <taxon>Chordata</taxon>
        <taxon>Craniata</taxon>
        <taxon>Vertebrata</taxon>
        <taxon>Euteleostomi</taxon>
        <taxon>Actinopterygii</taxon>
        <taxon>Neopterygii</taxon>
        <taxon>Teleostei</taxon>
        <taxon>Ostariophysi</taxon>
        <taxon>Cypriniformes</taxon>
        <taxon>Cyprinidae</taxon>
        <taxon>Labeoninae</taxon>
        <taxon>Labeonini</taxon>
        <taxon>Cirrhinus</taxon>
    </lineage>
</organism>
<sequence length="113" mass="12064">MPSVPSSSESVGTVPVCPHAAKVLTNAANGEPGTNGDPKVKTDAVLNGKAGHKLNANGTDHVKDTNGHHVNVERTENGSEGTLERKWIRPDLPSRCTWKLGDPNTESPHKHFQ</sequence>
<gene>
    <name evidence="1" type="ORF">M9458_019541</name>
</gene>
<name>A0ABD0QCL8_CIRMR</name>
<feature type="non-terminal residue" evidence="1">
    <location>
        <position position="113"/>
    </location>
</feature>
<reference evidence="1 2" key="1">
    <citation type="submission" date="2024-05" db="EMBL/GenBank/DDBJ databases">
        <title>Genome sequencing and assembly of Indian major carp, Cirrhinus mrigala (Hamilton, 1822).</title>
        <authorList>
            <person name="Mohindra V."/>
            <person name="Chowdhury L.M."/>
            <person name="Lal K."/>
            <person name="Jena J.K."/>
        </authorList>
    </citation>
    <scope>NUCLEOTIDE SEQUENCE [LARGE SCALE GENOMIC DNA]</scope>
    <source>
        <strain evidence="1">CM1030</strain>
        <tissue evidence="1">Blood</tissue>
    </source>
</reference>
<comment type="caution">
    <text evidence="1">The sequence shown here is derived from an EMBL/GenBank/DDBJ whole genome shotgun (WGS) entry which is preliminary data.</text>
</comment>
<dbReference type="EMBL" id="JAMKFB020000009">
    <property type="protein sequence ID" value="KAL0183845.1"/>
    <property type="molecule type" value="Genomic_DNA"/>
</dbReference>